<dbReference type="PROSITE" id="PS00022">
    <property type="entry name" value="EGF_1"/>
    <property type="match status" value="1"/>
</dbReference>
<dbReference type="Proteomes" id="UP000054558">
    <property type="component" value="Unassembled WGS sequence"/>
</dbReference>
<comment type="caution">
    <text evidence="1">Lacks conserved residue(s) required for the propagation of feature annotation.</text>
</comment>
<evidence type="ECO:0000259" key="3">
    <source>
        <dbReference type="PROSITE" id="PS50026"/>
    </source>
</evidence>
<protein>
    <recommendedName>
        <fullName evidence="3">EGF-like domain-containing protein</fullName>
    </recommendedName>
</protein>
<accession>A0A0U9HK68</accession>
<evidence type="ECO:0000256" key="1">
    <source>
        <dbReference type="PROSITE-ProRule" id="PRU00076"/>
    </source>
</evidence>
<name>A0A0U9HK68_KLENI</name>
<dbReference type="InterPro" id="IPR000742">
    <property type="entry name" value="EGF"/>
</dbReference>
<evidence type="ECO:0000256" key="2">
    <source>
        <dbReference type="SAM" id="MobiDB-lite"/>
    </source>
</evidence>
<dbReference type="EMBL" id="DF237185">
    <property type="protein sequence ID" value="GAQ85452.1"/>
    <property type="molecule type" value="Genomic_DNA"/>
</dbReference>
<keyword evidence="5" id="KW-1185">Reference proteome</keyword>
<organism evidence="4 5">
    <name type="scientific">Klebsormidium nitens</name>
    <name type="common">Green alga</name>
    <name type="synonym">Ulothrix nitens</name>
    <dbReference type="NCBI Taxonomy" id="105231"/>
    <lineage>
        <taxon>Eukaryota</taxon>
        <taxon>Viridiplantae</taxon>
        <taxon>Streptophyta</taxon>
        <taxon>Klebsormidiophyceae</taxon>
        <taxon>Klebsormidiales</taxon>
        <taxon>Klebsormidiaceae</taxon>
        <taxon>Klebsormidium</taxon>
    </lineage>
</organism>
<evidence type="ECO:0000313" key="5">
    <source>
        <dbReference type="Proteomes" id="UP000054558"/>
    </source>
</evidence>
<keyword evidence="1" id="KW-1015">Disulfide bond</keyword>
<feature type="disulfide bond" evidence="1">
    <location>
        <begin position="228"/>
        <end position="237"/>
    </location>
</feature>
<dbReference type="PROSITE" id="PS01186">
    <property type="entry name" value="EGF_2"/>
    <property type="match status" value="1"/>
</dbReference>
<reference evidence="4 5" key="1">
    <citation type="journal article" date="2014" name="Nat. Commun.">
        <title>Klebsormidium flaccidum genome reveals primary factors for plant terrestrial adaptation.</title>
        <authorList>
            <person name="Hori K."/>
            <person name="Maruyama F."/>
            <person name="Fujisawa T."/>
            <person name="Togashi T."/>
            <person name="Yamamoto N."/>
            <person name="Seo M."/>
            <person name="Sato S."/>
            <person name="Yamada T."/>
            <person name="Mori H."/>
            <person name="Tajima N."/>
            <person name="Moriyama T."/>
            <person name="Ikeuchi M."/>
            <person name="Watanabe M."/>
            <person name="Wada H."/>
            <person name="Kobayashi K."/>
            <person name="Saito M."/>
            <person name="Masuda T."/>
            <person name="Sasaki-Sekimoto Y."/>
            <person name="Mashiguchi K."/>
            <person name="Awai K."/>
            <person name="Shimojima M."/>
            <person name="Masuda S."/>
            <person name="Iwai M."/>
            <person name="Nobusawa T."/>
            <person name="Narise T."/>
            <person name="Kondo S."/>
            <person name="Saito H."/>
            <person name="Sato R."/>
            <person name="Murakawa M."/>
            <person name="Ihara Y."/>
            <person name="Oshima-Yamada Y."/>
            <person name="Ohtaka K."/>
            <person name="Satoh M."/>
            <person name="Sonobe K."/>
            <person name="Ishii M."/>
            <person name="Ohtani R."/>
            <person name="Kanamori-Sato M."/>
            <person name="Honoki R."/>
            <person name="Miyazaki D."/>
            <person name="Mochizuki H."/>
            <person name="Umetsu J."/>
            <person name="Higashi K."/>
            <person name="Shibata D."/>
            <person name="Kamiya Y."/>
            <person name="Sato N."/>
            <person name="Nakamura Y."/>
            <person name="Tabata S."/>
            <person name="Ida S."/>
            <person name="Kurokawa K."/>
            <person name="Ohta H."/>
        </authorList>
    </citation>
    <scope>NUCLEOTIDE SEQUENCE [LARGE SCALE GENOMIC DNA]</scope>
    <source>
        <strain evidence="4 5">NIES-2285</strain>
    </source>
</reference>
<feature type="compositionally biased region" description="Pro residues" evidence="2">
    <location>
        <begin position="314"/>
        <end position="324"/>
    </location>
</feature>
<sequence length="459" mass="48013">MGCVRAISFRVRLSLLLAAQCAAFVLLFASVALAQTTSLSQLEQQLEGAPNYSKFLQVLRTDDVVSSVLGPGGSLDNKTIFAFDNAADTPRWDYNLTLVQCGLNDPTHGALRAVLAFNIIEGKYTFAQLQALTKGQTFFAPTAGYVRIIDSASLGEIVDPDLVDDPTLSVHGVNSIDYFRYPAAPDGLVITCTSQANPCYGYPANPCVSQDRNALCQNPEFGVAVCVCSPGFTGTPCVPVSGPVSPPTGDQGVCGTGAAAAFPTRCHFNNDPQGRYVCCDQSGCNGFNPPDNLFPHCANNGYVPPGYGISSSGGPPPSPSPPPSGNQGVCGTGAAAAFPTRCYFNSDPQGRYVCCDQLGCDGFNPPDNLFPHCANKGYVPPGYGVSGGTPVPNPGPPTATGDQGVCGIGAASVFPVRCWYNNDPQGRYVCCNNQGCDGFNPPDYVLPHCKNNGYVPPGI</sequence>
<feature type="domain" description="EGF-like" evidence="3">
    <location>
        <begin position="195"/>
        <end position="238"/>
    </location>
</feature>
<keyword evidence="1" id="KW-0245">EGF-like domain</keyword>
<dbReference type="PROSITE" id="PS50026">
    <property type="entry name" value="EGF_3"/>
    <property type="match status" value="1"/>
</dbReference>
<dbReference type="AlphaFoldDB" id="A0A0U9HK68"/>
<evidence type="ECO:0000313" key="4">
    <source>
        <dbReference type="EMBL" id="GAQ85452.1"/>
    </source>
</evidence>
<feature type="region of interest" description="Disordered" evidence="2">
    <location>
        <begin position="308"/>
        <end position="327"/>
    </location>
</feature>
<proteinExistence type="predicted"/>
<gene>
    <name evidence="4" type="ORF">KFL_002360050</name>
</gene>